<dbReference type="InterPro" id="IPR036322">
    <property type="entry name" value="WD40_repeat_dom_sf"/>
</dbReference>
<gene>
    <name evidence="2" type="ORF">O3M35_004272</name>
</gene>
<dbReference type="InterPro" id="IPR015943">
    <property type="entry name" value="WD40/YVTN_repeat-like_dom_sf"/>
</dbReference>
<dbReference type="InterPro" id="IPR001680">
    <property type="entry name" value="WD40_rpt"/>
</dbReference>
<dbReference type="InterPro" id="IPR001810">
    <property type="entry name" value="F-box_dom"/>
</dbReference>
<keyword evidence="3" id="KW-1185">Reference proteome</keyword>
<dbReference type="Proteomes" id="UP001461498">
    <property type="component" value="Unassembled WGS sequence"/>
</dbReference>
<proteinExistence type="predicted"/>
<dbReference type="Pfam" id="PF00400">
    <property type="entry name" value="WD40"/>
    <property type="match status" value="2"/>
</dbReference>
<dbReference type="PANTHER" id="PTHR19855">
    <property type="entry name" value="WD40 REPEAT PROTEIN 12, 37"/>
    <property type="match status" value="1"/>
</dbReference>
<comment type="caution">
    <text evidence="2">The sequence shown here is derived from an EMBL/GenBank/DDBJ whole genome shotgun (WGS) entry which is preliminary data.</text>
</comment>
<organism evidence="2 3">
    <name type="scientific">Rhynocoris fuscipes</name>
    <dbReference type="NCBI Taxonomy" id="488301"/>
    <lineage>
        <taxon>Eukaryota</taxon>
        <taxon>Metazoa</taxon>
        <taxon>Ecdysozoa</taxon>
        <taxon>Arthropoda</taxon>
        <taxon>Hexapoda</taxon>
        <taxon>Insecta</taxon>
        <taxon>Pterygota</taxon>
        <taxon>Neoptera</taxon>
        <taxon>Paraneoptera</taxon>
        <taxon>Hemiptera</taxon>
        <taxon>Heteroptera</taxon>
        <taxon>Panheteroptera</taxon>
        <taxon>Cimicomorpha</taxon>
        <taxon>Reduviidae</taxon>
        <taxon>Harpactorinae</taxon>
        <taxon>Harpactorini</taxon>
        <taxon>Rhynocoris</taxon>
    </lineage>
</organism>
<dbReference type="PROSITE" id="PS50181">
    <property type="entry name" value="FBOX"/>
    <property type="match status" value="1"/>
</dbReference>
<name>A0AAW1CIV2_9HEMI</name>
<sequence length="427" mass="48575">MPSNQPNSTSNDNNHEDLSNIHSANLYSLPFEIILKIFGYLDPAFLSRTVSRVCKRFAEILGDEVFWKCKLLNQLTTHDRAVSVVTHPVNYGLNERPWWCGRDLLWRNLSVQFGILEEKWYTKRSLIKSNSTANLHYAPVDTIKFLSNGTLIVSGGRDRTIIVSKVDDTNLTARKVNCAVRGHDGWIWDFAASDPDQFYSCGWDNQVNFWSLSHGLERISQYNCRKPVMSISSTPGLLAAGLHTPQIVLIDPRMTSYRDSEPNIATFDYHRRTITDVLLLPQRNLLLSISEDRSLIYFDLRQHRPLKTVFVTDDTSFPRRMSIYRNMLYIGDARGKIYFHSIEDDTLKIPPVFLGQTRLITAVQPLMSCVVAGSTAGFVKIFYPSNPPVYVWEQTFNGEVTCVDQHGDLLAVTSASNILSLFRPTSV</sequence>
<dbReference type="SMART" id="SM00256">
    <property type="entry name" value="FBOX"/>
    <property type="match status" value="1"/>
</dbReference>
<reference evidence="2 3" key="1">
    <citation type="submission" date="2022-12" db="EMBL/GenBank/DDBJ databases">
        <title>Chromosome-level genome assembly of true bugs.</title>
        <authorList>
            <person name="Ma L."/>
            <person name="Li H."/>
        </authorList>
    </citation>
    <scope>NUCLEOTIDE SEQUENCE [LARGE SCALE GENOMIC DNA]</scope>
    <source>
        <strain evidence="2">Lab_2022b</strain>
    </source>
</reference>
<dbReference type="Gene3D" id="2.130.10.10">
    <property type="entry name" value="YVTN repeat-like/Quinoprotein amine dehydrogenase"/>
    <property type="match status" value="2"/>
</dbReference>
<dbReference type="Pfam" id="PF12937">
    <property type="entry name" value="F-box-like"/>
    <property type="match status" value="1"/>
</dbReference>
<dbReference type="SUPFAM" id="SSF81383">
    <property type="entry name" value="F-box domain"/>
    <property type="match status" value="1"/>
</dbReference>
<evidence type="ECO:0000259" key="1">
    <source>
        <dbReference type="PROSITE" id="PS50181"/>
    </source>
</evidence>
<dbReference type="PANTHER" id="PTHR19855:SF34">
    <property type="entry name" value="F-BOX_WD REPEAT-CONTAINING PROTEIN 9"/>
    <property type="match status" value="1"/>
</dbReference>
<feature type="domain" description="F-box" evidence="1">
    <location>
        <begin position="23"/>
        <end position="70"/>
    </location>
</feature>
<evidence type="ECO:0000313" key="3">
    <source>
        <dbReference type="Proteomes" id="UP001461498"/>
    </source>
</evidence>
<dbReference type="SUPFAM" id="SSF50978">
    <property type="entry name" value="WD40 repeat-like"/>
    <property type="match status" value="1"/>
</dbReference>
<protein>
    <recommendedName>
        <fullName evidence="1">F-box domain-containing protein</fullName>
    </recommendedName>
</protein>
<dbReference type="EMBL" id="JAPXFL010000014">
    <property type="protein sequence ID" value="KAK9497573.1"/>
    <property type="molecule type" value="Genomic_DNA"/>
</dbReference>
<dbReference type="AlphaFoldDB" id="A0AAW1CIV2"/>
<dbReference type="Gene3D" id="1.20.1280.50">
    <property type="match status" value="1"/>
</dbReference>
<dbReference type="InterPro" id="IPR036047">
    <property type="entry name" value="F-box-like_dom_sf"/>
</dbReference>
<accession>A0AAW1CIV2</accession>
<dbReference type="SMART" id="SM00320">
    <property type="entry name" value="WD40"/>
    <property type="match status" value="4"/>
</dbReference>
<evidence type="ECO:0000313" key="2">
    <source>
        <dbReference type="EMBL" id="KAK9497573.1"/>
    </source>
</evidence>